<feature type="signal peptide" evidence="1">
    <location>
        <begin position="1"/>
        <end position="46"/>
    </location>
</feature>
<dbReference type="AlphaFoldDB" id="A0A5D9BZH7"/>
<dbReference type="InterPro" id="IPR021957">
    <property type="entry name" value="DUF3574"/>
</dbReference>
<keyword evidence="3" id="KW-1185">Reference proteome</keyword>
<reference evidence="2 3" key="1">
    <citation type="submission" date="2019-08" db="EMBL/GenBank/DDBJ databases">
        <authorList>
            <person name="Wang G."/>
            <person name="Xu Z."/>
        </authorList>
    </citation>
    <scope>NUCLEOTIDE SEQUENCE [LARGE SCALE GENOMIC DNA]</scope>
    <source>
        <strain evidence="2 3">ZX</strain>
    </source>
</reference>
<gene>
    <name evidence="2" type="ORF">FYJ91_17180</name>
</gene>
<comment type="caution">
    <text evidence="2">The sequence shown here is derived from an EMBL/GenBank/DDBJ whole genome shotgun (WGS) entry which is preliminary data.</text>
</comment>
<evidence type="ECO:0000256" key="1">
    <source>
        <dbReference type="SAM" id="SignalP"/>
    </source>
</evidence>
<dbReference type="Pfam" id="PF12098">
    <property type="entry name" value="DUF3574"/>
    <property type="match status" value="1"/>
</dbReference>
<dbReference type="Proteomes" id="UP000322077">
    <property type="component" value="Unassembled WGS sequence"/>
</dbReference>
<keyword evidence="1" id="KW-0732">Signal</keyword>
<feature type="chain" id="PRO_5022813036" evidence="1">
    <location>
        <begin position="47"/>
        <end position="162"/>
    </location>
</feature>
<sequence>MGGRTRVDRPCRAGCGRFLGMAASALMIARLSFGLAALCCAASVEAGCARGETTQLTAELFLGASNKAGPIADADFTDFLDREVTARFPEGLTVLDAQGRWMNKAGRVTREPSKLLILVLPGREDDRTKVSAIAKAYNMRFDQQSVLVTFEDRCVLFENGRP</sequence>
<organism evidence="2 3">
    <name type="scientific">Sphingomonas montanisoli</name>
    <dbReference type="NCBI Taxonomy" id="2606412"/>
    <lineage>
        <taxon>Bacteria</taxon>
        <taxon>Pseudomonadati</taxon>
        <taxon>Pseudomonadota</taxon>
        <taxon>Alphaproteobacteria</taxon>
        <taxon>Sphingomonadales</taxon>
        <taxon>Sphingomonadaceae</taxon>
        <taxon>Sphingomonas</taxon>
    </lineage>
</organism>
<name>A0A5D9BZH7_9SPHN</name>
<accession>A0A5D9BZH7</accession>
<protein>
    <submittedName>
        <fullName evidence="2">DUF3574 domain-containing protein</fullName>
    </submittedName>
</protein>
<evidence type="ECO:0000313" key="2">
    <source>
        <dbReference type="EMBL" id="TZG24998.1"/>
    </source>
</evidence>
<evidence type="ECO:0000313" key="3">
    <source>
        <dbReference type="Proteomes" id="UP000322077"/>
    </source>
</evidence>
<proteinExistence type="predicted"/>
<dbReference type="EMBL" id="VTOU01000004">
    <property type="protein sequence ID" value="TZG24998.1"/>
    <property type="molecule type" value="Genomic_DNA"/>
</dbReference>